<protein>
    <submittedName>
        <fullName evidence="2">Uncharacterized protein</fullName>
    </submittedName>
</protein>
<name>A0A6V7NXT2_ANACO</name>
<evidence type="ECO:0000313" key="2">
    <source>
        <dbReference type="EMBL" id="CAD1823375.1"/>
    </source>
</evidence>
<feature type="region of interest" description="Disordered" evidence="1">
    <location>
        <begin position="52"/>
        <end position="133"/>
    </location>
</feature>
<dbReference type="AlphaFoldDB" id="A0A6V7NXT2"/>
<evidence type="ECO:0000256" key="1">
    <source>
        <dbReference type="SAM" id="MobiDB-lite"/>
    </source>
</evidence>
<sequence>MLTTTGPLGTMQAGLPRSPESFYSRGPVPEGRDRSPCEQCCAAVEATGPWQSRPVPERVCAGRDRSRAGRDRFPNVGFSGSQRETGPCWERPVPLGENCPVRADREKGKEKKKKKRRRSLLGGLGASPSSPFSHLGGFELAVEALWRTQLQPYLVLSLD</sequence>
<organism evidence="2">
    <name type="scientific">Ananas comosus var. bracteatus</name>
    <name type="common">red pineapple</name>
    <dbReference type="NCBI Taxonomy" id="296719"/>
    <lineage>
        <taxon>Eukaryota</taxon>
        <taxon>Viridiplantae</taxon>
        <taxon>Streptophyta</taxon>
        <taxon>Embryophyta</taxon>
        <taxon>Tracheophyta</taxon>
        <taxon>Spermatophyta</taxon>
        <taxon>Magnoliopsida</taxon>
        <taxon>Liliopsida</taxon>
        <taxon>Poales</taxon>
        <taxon>Bromeliaceae</taxon>
        <taxon>Bromelioideae</taxon>
        <taxon>Ananas</taxon>
    </lineage>
</organism>
<gene>
    <name evidence="2" type="ORF">CB5_LOCUS6586</name>
</gene>
<dbReference type="EMBL" id="LR862143">
    <property type="protein sequence ID" value="CAD1823375.1"/>
    <property type="molecule type" value="Genomic_DNA"/>
</dbReference>
<accession>A0A6V7NXT2</accession>
<reference evidence="2" key="1">
    <citation type="submission" date="2020-07" db="EMBL/GenBank/DDBJ databases">
        <authorList>
            <person name="Lin J."/>
        </authorList>
    </citation>
    <scope>NUCLEOTIDE SEQUENCE</scope>
</reference>
<feature type="compositionally biased region" description="Basic and acidic residues" evidence="1">
    <location>
        <begin position="60"/>
        <end position="73"/>
    </location>
</feature>
<feature type="region of interest" description="Disordered" evidence="1">
    <location>
        <begin position="1"/>
        <end position="34"/>
    </location>
</feature>
<proteinExistence type="predicted"/>
<feature type="compositionally biased region" description="Basic residues" evidence="1">
    <location>
        <begin position="110"/>
        <end position="119"/>
    </location>
</feature>